<organism evidence="2 3">
    <name type="scientific">Elsinoe batatas</name>
    <dbReference type="NCBI Taxonomy" id="2601811"/>
    <lineage>
        <taxon>Eukaryota</taxon>
        <taxon>Fungi</taxon>
        <taxon>Dikarya</taxon>
        <taxon>Ascomycota</taxon>
        <taxon>Pezizomycotina</taxon>
        <taxon>Dothideomycetes</taxon>
        <taxon>Dothideomycetidae</taxon>
        <taxon>Myriangiales</taxon>
        <taxon>Elsinoaceae</taxon>
        <taxon>Elsinoe</taxon>
    </lineage>
</organism>
<protein>
    <submittedName>
        <fullName evidence="2">Uncharacterized protein</fullName>
    </submittedName>
</protein>
<evidence type="ECO:0000313" key="3">
    <source>
        <dbReference type="Proteomes" id="UP000809789"/>
    </source>
</evidence>
<dbReference type="AlphaFoldDB" id="A0A8K0L815"/>
<reference evidence="2" key="1">
    <citation type="submission" date="2021-07" db="EMBL/GenBank/DDBJ databases">
        <title>Elsinoe batatas strain:CRI-CJ2 Genome sequencing and assembly.</title>
        <authorList>
            <person name="Huang L."/>
        </authorList>
    </citation>
    <scope>NUCLEOTIDE SEQUENCE</scope>
    <source>
        <strain evidence="2">CRI-CJ2</strain>
    </source>
</reference>
<feature type="region of interest" description="Disordered" evidence="1">
    <location>
        <begin position="216"/>
        <end position="265"/>
    </location>
</feature>
<name>A0A8K0L815_9PEZI</name>
<comment type="caution">
    <text evidence="2">The sequence shown here is derived from an EMBL/GenBank/DDBJ whole genome shotgun (WGS) entry which is preliminary data.</text>
</comment>
<feature type="compositionally biased region" description="Basic and acidic residues" evidence="1">
    <location>
        <begin position="216"/>
        <end position="225"/>
    </location>
</feature>
<accession>A0A8K0L815</accession>
<evidence type="ECO:0000256" key="1">
    <source>
        <dbReference type="SAM" id="MobiDB-lite"/>
    </source>
</evidence>
<evidence type="ECO:0000313" key="2">
    <source>
        <dbReference type="EMBL" id="KAG8630642.1"/>
    </source>
</evidence>
<keyword evidence="3" id="KW-1185">Reference proteome</keyword>
<sequence length="265" mass="29645">MATTTTMTPPEYGTKAGPPSPEILPNATRTFLFDFKWSNLKTRIIDSVNPEGPPSYIGDFTLLAWRPKVYLKTADESNTIATGTLYNFHINTSVVIHGQEIKIEAAKRLTTHYVYPSTTLSSTGRPQTMTWRTTATANYWHFHLLDDNQAPIARYSVDWWALKKFAKLEIMGEYSRNEKAVEEILATAFTVYGCMLYRSNNLFNLLGAAVHKKPKTKDITDDEVRQAAQDDWEMQQRGESSGVDAPPASARPGKGATETVADTKS</sequence>
<dbReference type="EMBL" id="JAESVG020000002">
    <property type="protein sequence ID" value="KAG8630642.1"/>
    <property type="molecule type" value="Genomic_DNA"/>
</dbReference>
<dbReference type="Proteomes" id="UP000809789">
    <property type="component" value="Unassembled WGS sequence"/>
</dbReference>
<dbReference type="OrthoDB" id="4725912at2759"/>
<proteinExistence type="predicted"/>
<feature type="region of interest" description="Disordered" evidence="1">
    <location>
        <begin position="1"/>
        <end position="21"/>
    </location>
</feature>
<gene>
    <name evidence="2" type="ORF">KVT40_002261</name>
</gene>